<gene>
    <name evidence="1" type="ORF">N7498_010760</name>
</gene>
<comment type="caution">
    <text evidence="1">The sequence shown here is derived from an EMBL/GenBank/DDBJ whole genome shotgun (WGS) entry which is preliminary data.</text>
</comment>
<dbReference type="AlphaFoldDB" id="A0A9W9JBB4"/>
<reference evidence="1" key="1">
    <citation type="submission" date="2022-12" db="EMBL/GenBank/DDBJ databases">
        <authorList>
            <person name="Petersen C."/>
        </authorList>
    </citation>
    <scope>NUCLEOTIDE SEQUENCE</scope>
    <source>
        <strain evidence="1">IBT 15544</strain>
    </source>
</reference>
<sequence>MVGSLIPLYERIDAILVRYGSFNSTQKFRLLVGDYYLKCDGHPNYLFPNGYINEIIRQNIMLRQITQEEENISERYGALKLETTTEENKKQLSEWLQRLEDLSREYWFHERDLYQLESRFPVGPLRRAYDSWRSNSKWYLHPDLVNECAGRGDAAAGSVDAVRSAMKLQEEDAGPVIVPQSVDAVPKPAGSS</sequence>
<name>A0A9W9JBB4_9EURO</name>
<dbReference type="GeneID" id="83185117"/>
<proteinExistence type="predicted"/>
<accession>A0A9W9JBB4</accession>
<dbReference type="EMBL" id="JAPQKR010000016">
    <property type="protein sequence ID" value="KAJ5191775.1"/>
    <property type="molecule type" value="Genomic_DNA"/>
</dbReference>
<protein>
    <submittedName>
        <fullName evidence="1">Uncharacterized protein</fullName>
    </submittedName>
</protein>
<dbReference type="RefSeq" id="XP_058304715.1">
    <property type="nucleotide sequence ID" value="XM_058457816.1"/>
</dbReference>
<keyword evidence="2" id="KW-1185">Reference proteome</keyword>
<dbReference type="Proteomes" id="UP001150904">
    <property type="component" value="Unassembled WGS sequence"/>
</dbReference>
<organism evidence="1 2">
    <name type="scientific">Penicillium cinerascens</name>
    <dbReference type="NCBI Taxonomy" id="70096"/>
    <lineage>
        <taxon>Eukaryota</taxon>
        <taxon>Fungi</taxon>
        <taxon>Dikarya</taxon>
        <taxon>Ascomycota</taxon>
        <taxon>Pezizomycotina</taxon>
        <taxon>Eurotiomycetes</taxon>
        <taxon>Eurotiomycetidae</taxon>
        <taxon>Eurotiales</taxon>
        <taxon>Aspergillaceae</taxon>
        <taxon>Penicillium</taxon>
    </lineage>
</organism>
<dbReference type="OrthoDB" id="4336792at2759"/>
<evidence type="ECO:0000313" key="1">
    <source>
        <dbReference type="EMBL" id="KAJ5191775.1"/>
    </source>
</evidence>
<reference evidence="1" key="2">
    <citation type="journal article" date="2023" name="IMA Fungus">
        <title>Comparative genomic study of the Penicillium genus elucidates a diverse pangenome and 15 lateral gene transfer events.</title>
        <authorList>
            <person name="Petersen C."/>
            <person name="Sorensen T."/>
            <person name="Nielsen M.R."/>
            <person name="Sondergaard T.E."/>
            <person name="Sorensen J.L."/>
            <person name="Fitzpatrick D.A."/>
            <person name="Frisvad J.C."/>
            <person name="Nielsen K.L."/>
        </authorList>
    </citation>
    <scope>NUCLEOTIDE SEQUENCE</scope>
    <source>
        <strain evidence="1">IBT 15544</strain>
    </source>
</reference>
<evidence type="ECO:0000313" key="2">
    <source>
        <dbReference type="Proteomes" id="UP001150904"/>
    </source>
</evidence>